<protein>
    <recommendedName>
        <fullName evidence="3">Neurotransmitter-gated ion-channel transmembrane domain-containing protein</fullName>
    </recommendedName>
</protein>
<keyword evidence="2" id="KW-0472">Membrane</keyword>
<proteinExistence type="predicted"/>
<feature type="compositionally biased region" description="Basic and acidic residues" evidence="1">
    <location>
        <begin position="204"/>
        <end position="231"/>
    </location>
</feature>
<dbReference type="EMBL" id="JAWQEG010000122">
    <property type="protein sequence ID" value="KAK3894295.1"/>
    <property type="molecule type" value="Genomic_DNA"/>
</dbReference>
<dbReference type="AlphaFoldDB" id="A0AAE1L5Q3"/>
<keyword evidence="5" id="KW-1185">Reference proteome</keyword>
<feature type="domain" description="Neurotransmitter-gated ion-channel transmembrane" evidence="3">
    <location>
        <begin position="8"/>
        <end position="144"/>
    </location>
</feature>
<evidence type="ECO:0000313" key="5">
    <source>
        <dbReference type="Proteomes" id="UP001286313"/>
    </source>
</evidence>
<dbReference type="InterPro" id="IPR036719">
    <property type="entry name" value="Neuro-gated_channel_TM_sf"/>
</dbReference>
<evidence type="ECO:0000313" key="4">
    <source>
        <dbReference type="EMBL" id="KAK3894295.1"/>
    </source>
</evidence>
<feature type="transmembrane region" description="Helical" evidence="2">
    <location>
        <begin position="65"/>
        <end position="87"/>
    </location>
</feature>
<accession>A0AAE1L5Q3</accession>
<evidence type="ECO:0000256" key="2">
    <source>
        <dbReference type="SAM" id="Phobius"/>
    </source>
</evidence>
<evidence type="ECO:0000256" key="1">
    <source>
        <dbReference type="SAM" id="MobiDB-lite"/>
    </source>
</evidence>
<keyword evidence="2" id="KW-1133">Transmembrane helix</keyword>
<keyword evidence="2" id="KW-0812">Transmembrane</keyword>
<feature type="compositionally biased region" description="Basic and acidic residues" evidence="1">
    <location>
        <begin position="184"/>
        <end position="197"/>
    </location>
</feature>
<gene>
    <name evidence="4" type="ORF">Pcinc_001938</name>
</gene>
<feature type="compositionally biased region" description="Basic and acidic residues" evidence="1">
    <location>
        <begin position="150"/>
        <end position="161"/>
    </location>
</feature>
<dbReference type="Gene3D" id="1.20.58.390">
    <property type="entry name" value="Neurotransmitter-gated ion-channel transmembrane domain"/>
    <property type="match status" value="1"/>
</dbReference>
<organism evidence="4 5">
    <name type="scientific">Petrolisthes cinctipes</name>
    <name type="common">Flat porcelain crab</name>
    <dbReference type="NCBI Taxonomy" id="88211"/>
    <lineage>
        <taxon>Eukaryota</taxon>
        <taxon>Metazoa</taxon>
        <taxon>Ecdysozoa</taxon>
        <taxon>Arthropoda</taxon>
        <taxon>Crustacea</taxon>
        <taxon>Multicrustacea</taxon>
        <taxon>Malacostraca</taxon>
        <taxon>Eumalacostraca</taxon>
        <taxon>Eucarida</taxon>
        <taxon>Decapoda</taxon>
        <taxon>Pleocyemata</taxon>
        <taxon>Anomura</taxon>
        <taxon>Galatheoidea</taxon>
        <taxon>Porcellanidae</taxon>
        <taxon>Petrolisthes</taxon>
    </lineage>
</organism>
<dbReference type="InterPro" id="IPR038050">
    <property type="entry name" value="Neuro_actylchol_rec"/>
</dbReference>
<name>A0AAE1L5Q3_PETCI</name>
<evidence type="ECO:0000259" key="3">
    <source>
        <dbReference type="Pfam" id="PF02932"/>
    </source>
</evidence>
<feature type="compositionally biased region" description="Acidic residues" evidence="1">
    <location>
        <begin position="162"/>
        <end position="183"/>
    </location>
</feature>
<feature type="transmembrane region" description="Helical" evidence="2">
    <location>
        <begin position="33"/>
        <end position="50"/>
    </location>
</feature>
<sequence>MEAPCAQYVPTTLLLIITYLTFYFALDDFTDRIMVSLTALMVMAALFLQTNQSMPRTAYLKVVDIWFLFCIIIKFVIVLWLVVINYVRQMEALRGRKQQVPTHNGKVWTNVNGSLDSAVTITTTFITSNKINFWAQLIIPTGFFARKAAREEEEKATKEGRDEEEEGRDEEEGGREGEEEEGGREEGRGRGGREGGRERKRREGGREEGRGRGGREGGRKGEEEEGGRKGEEEEVLIFGRQMEAAVQTRHDTDLYKLRQKEIKLLFPMWRRRKKKEEGEEK</sequence>
<dbReference type="GO" id="GO:0006811">
    <property type="term" value="P:monoatomic ion transport"/>
    <property type="evidence" value="ECO:0007669"/>
    <property type="project" value="InterPro"/>
</dbReference>
<dbReference type="InterPro" id="IPR006029">
    <property type="entry name" value="Neurotrans-gated_channel_TM"/>
</dbReference>
<dbReference type="GO" id="GO:0016020">
    <property type="term" value="C:membrane"/>
    <property type="evidence" value="ECO:0007669"/>
    <property type="project" value="InterPro"/>
</dbReference>
<dbReference type="Pfam" id="PF02932">
    <property type="entry name" value="Neur_chan_memb"/>
    <property type="match status" value="1"/>
</dbReference>
<feature type="region of interest" description="Disordered" evidence="1">
    <location>
        <begin position="150"/>
        <end position="236"/>
    </location>
</feature>
<dbReference type="Proteomes" id="UP001286313">
    <property type="component" value="Unassembled WGS sequence"/>
</dbReference>
<comment type="caution">
    <text evidence="4">The sequence shown here is derived from an EMBL/GenBank/DDBJ whole genome shotgun (WGS) entry which is preliminary data.</text>
</comment>
<reference evidence="4" key="1">
    <citation type="submission" date="2023-10" db="EMBL/GenBank/DDBJ databases">
        <title>Genome assemblies of two species of porcelain crab, Petrolisthes cinctipes and Petrolisthes manimaculis (Anomura: Porcellanidae).</title>
        <authorList>
            <person name="Angst P."/>
        </authorList>
    </citation>
    <scope>NUCLEOTIDE SEQUENCE</scope>
    <source>
        <strain evidence="4">PB745_01</strain>
        <tissue evidence="4">Gill</tissue>
    </source>
</reference>
<dbReference type="SUPFAM" id="SSF90112">
    <property type="entry name" value="Neurotransmitter-gated ion-channel transmembrane pore"/>
    <property type="match status" value="1"/>
</dbReference>
<feature type="transmembrane region" description="Helical" evidence="2">
    <location>
        <begin position="6"/>
        <end position="26"/>
    </location>
</feature>